<name>A0A388LYL9_CHABU</name>
<gene>
    <name evidence="1" type="ORF">CBR_g45425</name>
</gene>
<evidence type="ECO:0000313" key="1">
    <source>
        <dbReference type="EMBL" id="GBG87365.1"/>
    </source>
</evidence>
<accession>A0A388LYL9</accession>
<reference evidence="1 2" key="1">
    <citation type="journal article" date="2018" name="Cell">
        <title>The Chara Genome: Secondary Complexity and Implications for Plant Terrestrialization.</title>
        <authorList>
            <person name="Nishiyama T."/>
            <person name="Sakayama H."/>
            <person name="Vries J.D."/>
            <person name="Buschmann H."/>
            <person name="Saint-Marcoux D."/>
            <person name="Ullrich K.K."/>
            <person name="Haas F.B."/>
            <person name="Vanderstraeten L."/>
            <person name="Becker D."/>
            <person name="Lang D."/>
            <person name="Vosolsobe S."/>
            <person name="Rombauts S."/>
            <person name="Wilhelmsson P.K.I."/>
            <person name="Janitza P."/>
            <person name="Kern R."/>
            <person name="Heyl A."/>
            <person name="Rumpler F."/>
            <person name="Villalobos L.I.A.C."/>
            <person name="Clay J.M."/>
            <person name="Skokan R."/>
            <person name="Toyoda A."/>
            <person name="Suzuki Y."/>
            <person name="Kagoshima H."/>
            <person name="Schijlen E."/>
            <person name="Tajeshwar N."/>
            <person name="Catarino B."/>
            <person name="Hetherington A.J."/>
            <person name="Saltykova A."/>
            <person name="Bonnot C."/>
            <person name="Breuninger H."/>
            <person name="Symeonidi A."/>
            <person name="Radhakrishnan G.V."/>
            <person name="Van Nieuwerburgh F."/>
            <person name="Deforce D."/>
            <person name="Chang C."/>
            <person name="Karol K.G."/>
            <person name="Hedrich R."/>
            <person name="Ulvskov P."/>
            <person name="Glockner G."/>
            <person name="Delwiche C.F."/>
            <person name="Petrasek J."/>
            <person name="Van de Peer Y."/>
            <person name="Friml J."/>
            <person name="Beilby M."/>
            <person name="Dolan L."/>
            <person name="Kohara Y."/>
            <person name="Sugano S."/>
            <person name="Fujiyama A."/>
            <person name="Delaux P.-M."/>
            <person name="Quint M."/>
            <person name="TheiBen G."/>
            <person name="Hagemann M."/>
            <person name="Harholt J."/>
            <person name="Dunand C."/>
            <person name="Zachgo S."/>
            <person name="Langdale J."/>
            <person name="Maumus F."/>
            <person name="Straeten D.V.D."/>
            <person name="Gould S.B."/>
            <person name="Rensing S.A."/>
        </authorList>
    </citation>
    <scope>NUCLEOTIDE SEQUENCE [LARGE SCALE GENOMIC DNA]</scope>
    <source>
        <strain evidence="1 2">S276</strain>
    </source>
</reference>
<dbReference type="Gramene" id="GBG87365">
    <property type="protein sequence ID" value="GBG87365"/>
    <property type="gene ID" value="CBR_g45425"/>
</dbReference>
<sequence>MMWRGDRSQMGGRVRGLLYSIIKSILKIYSIKGSSIRSSLQTDYQEIKSSREADHMVWRGDRRVNYQEIEV</sequence>
<keyword evidence="2" id="KW-1185">Reference proteome</keyword>
<evidence type="ECO:0000313" key="2">
    <source>
        <dbReference type="Proteomes" id="UP000265515"/>
    </source>
</evidence>
<proteinExistence type="predicted"/>
<organism evidence="1 2">
    <name type="scientific">Chara braunii</name>
    <name type="common">Braun's stonewort</name>
    <dbReference type="NCBI Taxonomy" id="69332"/>
    <lineage>
        <taxon>Eukaryota</taxon>
        <taxon>Viridiplantae</taxon>
        <taxon>Streptophyta</taxon>
        <taxon>Charophyceae</taxon>
        <taxon>Charales</taxon>
        <taxon>Characeae</taxon>
        <taxon>Chara</taxon>
    </lineage>
</organism>
<dbReference type="AlphaFoldDB" id="A0A388LYL9"/>
<dbReference type="EMBL" id="BFEA01000609">
    <property type="protein sequence ID" value="GBG87365.1"/>
    <property type="molecule type" value="Genomic_DNA"/>
</dbReference>
<protein>
    <submittedName>
        <fullName evidence="1">Uncharacterized protein</fullName>
    </submittedName>
</protein>
<dbReference type="Proteomes" id="UP000265515">
    <property type="component" value="Unassembled WGS sequence"/>
</dbReference>
<comment type="caution">
    <text evidence="1">The sequence shown here is derived from an EMBL/GenBank/DDBJ whole genome shotgun (WGS) entry which is preliminary data.</text>
</comment>